<protein>
    <recommendedName>
        <fullName evidence="9">Lipoprotein signal peptidase</fullName>
        <ecNumber evidence="9">3.4.23.36</ecNumber>
    </recommendedName>
    <alternativeName>
        <fullName evidence="9">Prolipoprotein signal peptidase</fullName>
    </alternativeName>
    <alternativeName>
        <fullName evidence="9">Signal peptidase II</fullName>
        <shortName evidence="9">SPase II</shortName>
    </alternativeName>
</protein>
<evidence type="ECO:0000256" key="10">
    <source>
        <dbReference type="RuleBase" id="RU004181"/>
    </source>
</evidence>
<dbReference type="GO" id="GO:0004190">
    <property type="term" value="F:aspartic-type endopeptidase activity"/>
    <property type="evidence" value="ECO:0007669"/>
    <property type="project" value="UniProtKB-UniRule"/>
</dbReference>
<dbReference type="GO" id="GO:0005886">
    <property type="term" value="C:plasma membrane"/>
    <property type="evidence" value="ECO:0007669"/>
    <property type="project" value="UniProtKB-SubCell"/>
</dbReference>
<dbReference type="EMBL" id="CP162512">
    <property type="protein sequence ID" value="XDI07511.1"/>
    <property type="molecule type" value="Genomic_DNA"/>
</dbReference>
<keyword evidence="2 9" id="KW-1003">Cell membrane</keyword>
<dbReference type="PANTHER" id="PTHR33695">
    <property type="entry name" value="LIPOPROTEIN SIGNAL PEPTIDASE"/>
    <property type="match status" value="1"/>
</dbReference>
<evidence type="ECO:0000313" key="11">
    <source>
        <dbReference type="EMBL" id="XDI07511.1"/>
    </source>
</evidence>
<feature type="active site" evidence="9">
    <location>
        <position position="135"/>
    </location>
</feature>
<comment type="catalytic activity">
    <reaction evidence="9">
        <text>Release of signal peptides from bacterial membrane prolipoproteins. Hydrolyzes -Xaa-Yaa-Zaa-|-(S,diacylglyceryl)Cys-, in which Xaa is hydrophobic (preferably Leu), and Yaa (Ala or Ser) and Zaa (Gly or Ala) have small, neutral side chains.</text>
        <dbReference type="EC" id="3.4.23.36"/>
    </reaction>
</comment>
<comment type="subcellular location">
    <subcellularLocation>
        <location evidence="9">Cell membrane</location>
        <topology evidence="9">Multi-pass membrane protein</topology>
    </subcellularLocation>
</comment>
<keyword evidence="5 9" id="KW-0064">Aspartyl protease</keyword>
<dbReference type="InterPro" id="IPR001872">
    <property type="entry name" value="Peptidase_A8"/>
</dbReference>
<evidence type="ECO:0000256" key="8">
    <source>
        <dbReference type="ARBA" id="ARBA00023136"/>
    </source>
</evidence>
<evidence type="ECO:0000256" key="7">
    <source>
        <dbReference type="ARBA" id="ARBA00022989"/>
    </source>
</evidence>
<evidence type="ECO:0000256" key="4">
    <source>
        <dbReference type="ARBA" id="ARBA00022692"/>
    </source>
</evidence>
<dbReference type="HAMAP" id="MF_00161">
    <property type="entry name" value="LspA"/>
    <property type="match status" value="1"/>
</dbReference>
<keyword evidence="11" id="KW-0614">Plasmid</keyword>
<dbReference type="Pfam" id="PF01252">
    <property type="entry name" value="Peptidase_A8"/>
    <property type="match status" value="1"/>
</dbReference>
<keyword evidence="7 9" id="KW-1133">Transmembrane helix</keyword>
<keyword evidence="4 9" id="KW-0812">Transmembrane</keyword>
<proteinExistence type="inferred from homology"/>
<evidence type="ECO:0000256" key="1">
    <source>
        <dbReference type="ARBA" id="ARBA00006139"/>
    </source>
</evidence>
<sequence>MSDVRADLVRRRLIGGLFVLLVVAAGVIIDQLVKQWALSGLAGGRVIEVLPTFDLRLVFNPGVAFGMGAGLGPIVAIVLIGVLAALTGWVAVKVWRGDVVDAVLLSVVLAGGLGNVIDRVFRAPADAPLTGEVVDYLAVSWFAIFNLADVFAVGGVLVWLLVITLRSRRRHPST</sequence>
<name>A0AB39BME9_9MICO</name>
<comment type="pathway">
    <text evidence="9">Protein modification; lipoprotein biosynthesis (signal peptide cleavage).</text>
</comment>
<feature type="transmembrane region" description="Helical" evidence="9">
    <location>
        <begin position="137"/>
        <end position="162"/>
    </location>
</feature>
<evidence type="ECO:0000256" key="2">
    <source>
        <dbReference type="ARBA" id="ARBA00022475"/>
    </source>
</evidence>
<dbReference type="GO" id="GO:0006508">
    <property type="term" value="P:proteolysis"/>
    <property type="evidence" value="ECO:0007669"/>
    <property type="project" value="UniProtKB-KW"/>
</dbReference>
<feature type="transmembrane region" description="Helical" evidence="9">
    <location>
        <begin position="63"/>
        <end position="92"/>
    </location>
</feature>
<dbReference type="PRINTS" id="PR00781">
    <property type="entry name" value="LIPOSIGPTASE"/>
</dbReference>
<evidence type="ECO:0000256" key="3">
    <source>
        <dbReference type="ARBA" id="ARBA00022670"/>
    </source>
</evidence>
<feature type="active site" evidence="9">
    <location>
        <position position="149"/>
    </location>
</feature>
<accession>A0AB39BME9</accession>
<dbReference type="AlphaFoldDB" id="A0AB39BME9"/>
<dbReference type="PROSITE" id="PS00855">
    <property type="entry name" value="SPASE_II"/>
    <property type="match status" value="1"/>
</dbReference>
<comment type="similarity">
    <text evidence="1 9 10">Belongs to the peptidase A8 family.</text>
</comment>
<evidence type="ECO:0000256" key="6">
    <source>
        <dbReference type="ARBA" id="ARBA00022801"/>
    </source>
</evidence>
<evidence type="ECO:0000256" key="9">
    <source>
        <dbReference type="HAMAP-Rule" id="MF_00161"/>
    </source>
</evidence>
<feature type="transmembrane region" description="Helical" evidence="9">
    <location>
        <begin position="99"/>
        <end position="117"/>
    </location>
</feature>
<gene>
    <name evidence="9" type="primary">lspA</name>
    <name evidence="11" type="ORF">ABFY20_19920</name>
</gene>
<comment type="function">
    <text evidence="9">This protein specifically catalyzes the removal of signal peptides from prolipoproteins.</text>
</comment>
<organism evidence="11">
    <name type="scientific">Herbiconiux sp. A18JL235</name>
    <dbReference type="NCBI Taxonomy" id="3152363"/>
    <lineage>
        <taxon>Bacteria</taxon>
        <taxon>Bacillati</taxon>
        <taxon>Actinomycetota</taxon>
        <taxon>Actinomycetes</taxon>
        <taxon>Micrococcales</taxon>
        <taxon>Microbacteriaceae</taxon>
        <taxon>Herbiconiux</taxon>
    </lineage>
</organism>
<geneLocation type="plasmid" evidence="11">
    <name>unnamed1</name>
</geneLocation>
<dbReference type="PANTHER" id="PTHR33695:SF1">
    <property type="entry name" value="LIPOPROTEIN SIGNAL PEPTIDASE"/>
    <property type="match status" value="1"/>
</dbReference>
<keyword evidence="6 9" id="KW-0378">Hydrolase</keyword>
<dbReference type="EC" id="3.4.23.36" evidence="9"/>
<keyword evidence="8 9" id="KW-0472">Membrane</keyword>
<dbReference type="RefSeq" id="WP_368499876.1">
    <property type="nucleotide sequence ID" value="NZ_CP162512.1"/>
</dbReference>
<evidence type="ECO:0000256" key="5">
    <source>
        <dbReference type="ARBA" id="ARBA00022750"/>
    </source>
</evidence>
<keyword evidence="3 9" id="KW-0645">Protease</keyword>
<feature type="transmembrane region" description="Helical" evidence="9">
    <location>
        <begin position="12"/>
        <end position="29"/>
    </location>
</feature>
<reference evidence="11" key="1">
    <citation type="submission" date="2024-05" db="EMBL/GenBank/DDBJ databases">
        <title>Herbiconiux sp. A18JL235.</title>
        <authorList>
            <person name="Zhang G."/>
        </authorList>
    </citation>
    <scope>NUCLEOTIDE SEQUENCE</scope>
    <source>
        <strain evidence="11">A18JL235</strain>
        <plasmid evidence="11">unnamed1</plasmid>
    </source>
</reference>